<sequence length="201" mass="22345">MSVVDKVLGKITPMPNDEKRAEATANARAIASRDGWLWMVLDHHDQIRACFEACRDAESAEDRVAAMKELAVILKGHSLAEEVVLYPALAQAGEKMHAGHAYSEQTTAKMQMAEWENIAPSTPQWKDKLEHIRGAVLTHMYEEESSWFLHLKDKADRQDHLTDRYREEFERYCGESADGGMGRSAAQDASRGDGLGAGMGA</sequence>
<keyword evidence="4" id="KW-1185">Reference proteome</keyword>
<comment type="caution">
    <text evidence="3">The sequence shown here is derived from an EMBL/GenBank/DDBJ whole genome shotgun (WGS) entry which is preliminary data.</text>
</comment>
<evidence type="ECO:0000256" key="1">
    <source>
        <dbReference type="SAM" id="MobiDB-lite"/>
    </source>
</evidence>
<organism evidence="3 4">
    <name type="scientific">Brevundimonas alba</name>
    <dbReference type="NCBI Taxonomy" id="74314"/>
    <lineage>
        <taxon>Bacteria</taxon>
        <taxon>Pseudomonadati</taxon>
        <taxon>Pseudomonadota</taxon>
        <taxon>Alphaproteobacteria</taxon>
        <taxon>Caulobacterales</taxon>
        <taxon>Caulobacteraceae</taxon>
        <taxon>Brevundimonas</taxon>
    </lineage>
</organism>
<dbReference type="AlphaFoldDB" id="A0A7X5YMH2"/>
<dbReference type="RefSeq" id="WP_168046400.1">
    <property type="nucleotide sequence ID" value="NZ_JAATJM010000001.1"/>
</dbReference>
<gene>
    <name evidence="3" type="ORF">GGQ87_001607</name>
</gene>
<reference evidence="3 4" key="1">
    <citation type="submission" date="2020-03" db="EMBL/GenBank/DDBJ databases">
        <title>Genomic Encyclopedia of Type Strains, Phase IV (KMG-IV): sequencing the most valuable type-strain genomes for metagenomic binning, comparative biology and taxonomic classification.</title>
        <authorList>
            <person name="Goeker M."/>
        </authorList>
    </citation>
    <scope>NUCLEOTIDE SEQUENCE [LARGE SCALE GENOMIC DNA]</scope>
    <source>
        <strain evidence="3 4">DSM 4736</strain>
    </source>
</reference>
<feature type="region of interest" description="Disordered" evidence="1">
    <location>
        <begin position="176"/>
        <end position="201"/>
    </location>
</feature>
<dbReference type="EMBL" id="JAATJM010000001">
    <property type="protein sequence ID" value="NJC41349.1"/>
    <property type="molecule type" value="Genomic_DNA"/>
</dbReference>
<dbReference type="Pfam" id="PF01814">
    <property type="entry name" value="Hemerythrin"/>
    <property type="match status" value="1"/>
</dbReference>
<evidence type="ECO:0000313" key="4">
    <source>
        <dbReference type="Proteomes" id="UP000587415"/>
    </source>
</evidence>
<protein>
    <submittedName>
        <fullName evidence="3">Hemerythrin superfamily protein</fullName>
    </submittedName>
</protein>
<dbReference type="Gene3D" id="1.20.120.520">
    <property type="entry name" value="nmb1532 protein domain like"/>
    <property type="match status" value="1"/>
</dbReference>
<dbReference type="Proteomes" id="UP000587415">
    <property type="component" value="Unassembled WGS sequence"/>
</dbReference>
<dbReference type="PANTHER" id="PTHR35585:SF1">
    <property type="entry name" value="HHE DOMAIN PROTEIN (AFU_ORTHOLOGUE AFUA_4G00730)"/>
    <property type="match status" value="1"/>
</dbReference>
<name>A0A7X5YMH2_9CAUL</name>
<proteinExistence type="predicted"/>
<dbReference type="PANTHER" id="PTHR35585">
    <property type="entry name" value="HHE DOMAIN PROTEIN (AFU_ORTHOLOGUE AFUA_4G00730)"/>
    <property type="match status" value="1"/>
</dbReference>
<accession>A0A7X5YMH2</accession>
<evidence type="ECO:0000313" key="3">
    <source>
        <dbReference type="EMBL" id="NJC41349.1"/>
    </source>
</evidence>
<dbReference type="InterPro" id="IPR012312">
    <property type="entry name" value="Hemerythrin-like"/>
</dbReference>
<feature type="domain" description="Hemerythrin-like" evidence="2">
    <location>
        <begin position="40"/>
        <end position="148"/>
    </location>
</feature>
<evidence type="ECO:0000259" key="2">
    <source>
        <dbReference type="Pfam" id="PF01814"/>
    </source>
</evidence>